<proteinExistence type="predicted"/>
<dbReference type="EMBL" id="GBRH01196281">
    <property type="protein sequence ID" value="JAE01615.1"/>
    <property type="molecule type" value="Transcribed_RNA"/>
</dbReference>
<reference evidence="1" key="2">
    <citation type="journal article" date="2015" name="Data Brief">
        <title>Shoot transcriptome of the giant reed, Arundo donax.</title>
        <authorList>
            <person name="Barrero R.A."/>
            <person name="Guerrero F.D."/>
            <person name="Moolhuijzen P."/>
            <person name="Goolsby J.A."/>
            <person name="Tidwell J."/>
            <person name="Bellgard S.E."/>
            <person name="Bellgard M.I."/>
        </authorList>
    </citation>
    <scope>NUCLEOTIDE SEQUENCE</scope>
    <source>
        <tissue evidence="1">Shoot tissue taken approximately 20 cm above the soil surface</tissue>
    </source>
</reference>
<sequence length="40" mass="4541">MKSDAMQSIDAKLCFGVISEMLNSQLLVQLFRPSWGNILR</sequence>
<name>A0A0A9ELP3_ARUDO</name>
<dbReference type="AlphaFoldDB" id="A0A0A9ELP3"/>
<evidence type="ECO:0000313" key="1">
    <source>
        <dbReference type="EMBL" id="JAE01615.1"/>
    </source>
</evidence>
<accession>A0A0A9ELP3</accession>
<protein>
    <submittedName>
        <fullName evidence="1">Uncharacterized protein</fullName>
    </submittedName>
</protein>
<reference evidence="1" key="1">
    <citation type="submission" date="2014-09" db="EMBL/GenBank/DDBJ databases">
        <authorList>
            <person name="Magalhaes I.L.F."/>
            <person name="Oliveira U."/>
            <person name="Santos F.R."/>
            <person name="Vidigal T.H.D.A."/>
            <person name="Brescovit A.D."/>
            <person name="Santos A.J."/>
        </authorList>
    </citation>
    <scope>NUCLEOTIDE SEQUENCE</scope>
    <source>
        <tissue evidence="1">Shoot tissue taken approximately 20 cm above the soil surface</tissue>
    </source>
</reference>
<organism evidence="1">
    <name type="scientific">Arundo donax</name>
    <name type="common">Giant reed</name>
    <name type="synonym">Donax arundinaceus</name>
    <dbReference type="NCBI Taxonomy" id="35708"/>
    <lineage>
        <taxon>Eukaryota</taxon>
        <taxon>Viridiplantae</taxon>
        <taxon>Streptophyta</taxon>
        <taxon>Embryophyta</taxon>
        <taxon>Tracheophyta</taxon>
        <taxon>Spermatophyta</taxon>
        <taxon>Magnoliopsida</taxon>
        <taxon>Liliopsida</taxon>
        <taxon>Poales</taxon>
        <taxon>Poaceae</taxon>
        <taxon>PACMAD clade</taxon>
        <taxon>Arundinoideae</taxon>
        <taxon>Arundineae</taxon>
        <taxon>Arundo</taxon>
    </lineage>
</organism>